<evidence type="ECO:0000313" key="6">
    <source>
        <dbReference type="EMBL" id="KAA9340960.1"/>
    </source>
</evidence>
<dbReference type="SUPFAM" id="SSF46626">
    <property type="entry name" value="Cytochrome c"/>
    <property type="match status" value="2"/>
</dbReference>
<dbReference type="PROSITE" id="PS51007">
    <property type="entry name" value="CYTC"/>
    <property type="match status" value="2"/>
</dbReference>
<evidence type="ECO:0000256" key="3">
    <source>
        <dbReference type="ARBA" id="ARBA00023004"/>
    </source>
</evidence>
<sequence length="326" mass="35479">MKRKLPKILGGLVLAVVLLFAGVLIYLKTALPNVGPAPELKIENTTAQIERGRYLANHVAVCIDCHSSRDWTKFSGPPVAGTYGKGGEKFDQSVGFPGVFYSKNITPAGLGDWTDGEIFRAITAGVSKDGSALFPVMPHHLYGQLDQEDIKAIIAYLRTLAPIENQVAASTPDFPMNFIINTIPSAPHFQTIPAKTDQVAYGKYLITASACVECHTQKDKGQNIPGMEYAGGMEFRFPDGNVLRSPNITPDPKTGIGNWTREAFINRFKMHANAPQPVAKGGFQTVMPWTMYAGMTEEDLGAIYAYLQTVPAKENKVVRFTAAIGQ</sequence>
<accession>A0A5N1J822</accession>
<feature type="domain" description="Cytochrome c" evidence="5">
    <location>
        <begin position="47"/>
        <end position="161"/>
    </location>
</feature>
<evidence type="ECO:0000256" key="2">
    <source>
        <dbReference type="ARBA" id="ARBA00022723"/>
    </source>
</evidence>
<feature type="domain" description="Cytochrome c" evidence="5">
    <location>
        <begin position="197"/>
        <end position="311"/>
    </location>
</feature>
<dbReference type="GO" id="GO:0009055">
    <property type="term" value="F:electron transfer activity"/>
    <property type="evidence" value="ECO:0007669"/>
    <property type="project" value="InterPro"/>
</dbReference>
<dbReference type="RefSeq" id="WP_150902887.1">
    <property type="nucleotide sequence ID" value="NZ_VTWT01000002.1"/>
</dbReference>
<keyword evidence="1 4" id="KW-0349">Heme</keyword>
<keyword evidence="2 4" id="KW-0479">Metal-binding</keyword>
<keyword evidence="3 4" id="KW-0408">Iron</keyword>
<proteinExistence type="predicted"/>
<dbReference type="Gene3D" id="1.10.760.10">
    <property type="entry name" value="Cytochrome c-like domain"/>
    <property type="match status" value="2"/>
</dbReference>
<dbReference type="PANTHER" id="PTHR35008">
    <property type="entry name" value="BLL4482 PROTEIN-RELATED"/>
    <property type="match status" value="1"/>
</dbReference>
<dbReference type="Pfam" id="PF00034">
    <property type="entry name" value="Cytochrom_C"/>
    <property type="match status" value="1"/>
</dbReference>
<dbReference type="GO" id="GO:0020037">
    <property type="term" value="F:heme binding"/>
    <property type="evidence" value="ECO:0007669"/>
    <property type="project" value="InterPro"/>
</dbReference>
<comment type="caution">
    <text evidence="6">The sequence shown here is derived from an EMBL/GenBank/DDBJ whole genome shotgun (WGS) entry which is preliminary data.</text>
</comment>
<gene>
    <name evidence="6" type="ORF">F0P94_05915</name>
</gene>
<reference evidence="6 7" key="1">
    <citation type="submission" date="2019-09" db="EMBL/GenBank/DDBJ databases">
        <title>Genome sequence of Adhaeribacter sp. M2.</title>
        <authorList>
            <person name="Srinivasan S."/>
        </authorList>
    </citation>
    <scope>NUCLEOTIDE SEQUENCE [LARGE SCALE GENOMIC DNA]</scope>
    <source>
        <strain evidence="6 7">M2</strain>
    </source>
</reference>
<dbReference type="EMBL" id="VTWT01000002">
    <property type="protein sequence ID" value="KAA9340960.1"/>
    <property type="molecule type" value="Genomic_DNA"/>
</dbReference>
<dbReference type="InterPro" id="IPR036909">
    <property type="entry name" value="Cyt_c-like_dom_sf"/>
</dbReference>
<dbReference type="PANTHER" id="PTHR35008:SF4">
    <property type="entry name" value="BLL4482 PROTEIN"/>
    <property type="match status" value="1"/>
</dbReference>
<evidence type="ECO:0000259" key="5">
    <source>
        <dbReference type="PROSITE" id="PS51007"/>
    </source>
</evidence>
<evidence type="ECO:0000256" key="1">
    <source>
        <dbReference type="ARBA" id="ARBA00022617"/>
    </source>
</evidence>
<keyword evidence="7" id="KW-1185">Reference proteome</keyword>
<evidence type="ECO:0000256" key="4">
    <source>
        <dbReference type="PROSITE-ProRule" id="PRU00433"/>
    </source>
</evidence>
<dbReference type="AlphaFoldDB" id="A0A5N1J822"/>
<protein>
    <submittedName>
        <fullName evidence="6">Cytochrome c</fullName>
    </submittedName>
</protein>
<evidence type="ECO:0000313" key="7">
    <source>
        <dbReference type="Proteomes" id="UP000326570"/>
    </source>
</evidence>
<dbReference type="InterPro" id="IPR051459">
    <property type="entry name" value="Cytochrome_c-type_DH"/>
</dbReference>
<dbReference type="Proteomes" id="UP000326570">
    <property type="component" value="Unassembled WGS sequence"/>
</dbReference>
<dbReference type="GO" id="GO:0046872">
    <property type="term" value="F:metal ion binding"/>
    <property type="evidence" value="ECO:0007669"/>
    <property type="project" value="UniProtKB-KW"/>
</dbReference>
<dbReference type="InterPro" id="IPR009056">
    <property type="entry name" value="Cyt_c-like_dom"/>
</dbReference>
<name>A0A5N1J822_9BACT</name>
<organism evidence="6 7">
    <name type="scientific">Adhaeribacter soli</name>
    <dbReference type="NCBI Taxonomy" id="2607655"/>
    <lineage>
        <taxon>Bacteria</taxon>
        <taxon>Pseudomonadati</taxon>
        <taxon>Bacteroidota</taxon>
        <taxon>Cytophagia</taxon>
        <taxon>Cytophagales</taxon>
        <taxon>Hymenobacteraceae</taxon>
        <taxon>Adhaeribacter</taxon>
    </lineage>
</organism>